<name>A0A0D2HAX5_9EURO</name>
<dbReference type="RefSeq" id="XP_013274729.1">
    <property type="nucleotide sequence ID" value="XM_013419275.1"/>
</dbReference>
<evidence type="ECO:0000256" key="1">
    <source>
        <dbReference type="SAM" id="MobiDB-lite"/>
    </source>
</evidence>
<dbReference type="HOGENOM" id="CLU_1283880_0_0_1"/>
<feature type="compositionally biased region" description="Basic and acidic residues" evidence="1">
    <location>
        <begin position="130"/>
        <end position="141"/>
    </location>
</feature>
<dbReference type="GeneID" id="25290317"/>
<dbReference type="VEuPathDB" id="FungiDB:Z518_02246"/>
<feature type="compositionally biased region" description="Basic residues" evidence="1">
    <location>
        <begin position="175"/>
        <end position="187"/>
    </location>
</feature>
<proteinExistence type="predicted"/>
<evidence type="ECO:0000313" key="3">
    <source>
        <dbReference type="Proteomes" id="UP000053617"/>
    </source>
</evidence>
<reference evidence="2 3" key="1">
    <citation type="submission" date="2015-01" db="EMBL/GenBank/DDBJ databases">
        <title>The Genome Sequence of Rhinocladiella mackenzie CBS 650.93.</title>
        <authorList>
            <consortium name="The Broad Institute Genomics Platform"/>
            <person name="Cuomo C."/>
            <person name="de Hoog S."/>
            <person name="Gorbushina A."/>
            <person name="Stielow B."/>
            <person name="Teixiera M."/>
            <person name="Abouelleil A."/>
            <person name="Chapman S.B."/>
            <person name="Priest M."/>
            <person name="Young S.K."/>
            <person name="Wortman J."/>
            <person name="Nusbaum C."/>
            <person name="Birren B."/>
        </authorList>
    </citation>
    <scope>NUCLEOTIDE SEQUENCE [LARGE SCALE GENOMIC DNA]</scope>
    <source>
        <strain evidence="2 3">CBS 650.93</strain>
    </source>
</reference>
<feature type="region of interest" description="Disordered" evidence="1">
    <location>
        <begin position="1"/>
        <end position="215"/>
    </location>
</feature>
<feature type="compositionally biased region" description="Basic residues" evidence="1">
    <location>
        <begin position="47"/>
        <end position="64"/>
    </location>
</feature>
<feature type="compositionally biased region" description="Basic and acidic residues" evidence="1">
    <location>
        <begin position="65"/>
        <end position="85"/>
    </location>
</feature>
<accession>A0A0D2HAX5</accession>
<feature type="compositionally biased region" description="Polar residues" evidence="1">
    <location>
        <begin position="17"/>
        <end position="26"/>
    </location>
</feature>
<protein>
    <submittedName>
        <fullName evidence="2">Rhinocladiella mackenziei CBS 650.93 unplaced genomic scaffold supercont1.2, whole genome shotgun sequence</fullName>
    </submittedName>
</protein>
<evidence type="ECO:0000313" key="2">
    <source>
        <dbReference type="EMBL" id="KIX07593.1"/>
    </source>
</evidence>
<keyword evidence="3" id="KW-1185">Reference proteome</keyword>
<sequence length="215" mass="24405">MARPAPVPRRGARPSSYRRQTQQQGPPANPQLPSIDEHGDEEPPAPKARRSPSKSSSLKRKQPVKKQEESARRYKLDLHWRENKQSRQLGSFPKRRGHQQGRDDDYQQEEDEGEDEDKPSQTRPQKNTFKKKDATPKESRSAKKIPSHGEDDEYHIETSEEDIDSEEDVDELPPKRQRKVATKKIHKGTSPPGAANAAKTQSPEHNTGEPSSPKT</sequence>
<feature type="compositionally biased region" description="Acidic residues" evidence="1">
    <location>
        <begin position="150"/>
        <end position="171"/>
    </location>
</feature>
<organism evidence="2 3">
    <name type="scientific">Rhinocladiella mackenziei CBS 650.93</name>
    <dbReference type="NCBI Taxonomy" id="1442369"/>
    <lineage>
        <taxon>Eukaryota</taxon>
        <taxon>Fungi</taxon>
        <taxon>Dikarya</taxon>
        <taxon>Ascomycota</taxon>
        <taxon>Pezizomycotina</taxon>
        <taxon>Eurotiomycetes</taxon>
        <taxon>Chaetothyriomycetidae</taxon>
        <taxon>Chaetothyriales</taxon>
        <taxon>Herpotrichiellaceae</taxon>
        <taxon>Rhinocladiella</taxon>
    </lineage>
</organism>
<feature type="compositionally biased region" description="Acidic residues" evidence="1">
    <location>
        <begin position="106"/>
        <end position="117"/>
    </location>
</feature>
<dbReference type="AlphaFoldDB" id="A0A0D2HAX5"/>
<dbReference type="Proteomes" id="UP000053617">
    <property type="component" value="Unassembled WGS sequence"/>
</dbReference>
<feature type="compositionally biased region" description="Polar residues" evidence="1">
    <location>
        <begin position="198"/>
        <end position="215"/>
    </location>
</feature>
<gene>
    <name evidence="2" type="ORF">Z518_02246</name>
</gene>
<dbReference type="EMBL" id="KN847476">
    <property type="protein sequence ID" value="KIX07593.1"/>
    <property type="molecule type" value="Genomic_DNA"/>
</dbReference>